<dbReference type="HAMAP" id="MF_01518">
    <property type="entry name" value="Adenine_deamin"/>
    <property type="match status" value="1"/>
</dbReference>
<dbReference type="PANTHER" id="PTHR11113">
    <property type="entry name" value="N-ACETYLGLUCOSAMINE-6-PHOSPHATE DEACETYLASE"/>
    <property type="match status" value="1"/>
</dbReference>
<dbReference type="Pfam" id="PF01979">
    <property type="entry name" value="Amidohydro_1"/>
    <property type="match status" value="1"/>
</dbReference>
<keyword evidence="5 8" id="KW-0464">Manganese</keyword>
<feature type="domain" description="Adenine deaminase C-terminal" evidence="10">
    <location>
        <begin position="391"/>
        <end position="560"/>
    </location>
</feature>
<evidence type="ECO:0000259" key="10">
    <source>
        <dbReference type="Pfam" id="PF13382"/>
    </source>
</evidence>
<dbReference type="EC" id="3.5.4.2" evidence="3 8"/>
<evidence type="ECO:0000256" key="7">
    <source>
        <dbReference type="ARBA" id="ARBA00069718"/>
    </source>
</evidence>
<dbReference type="SUPFAM" id="SSF51556">
    <property type="entry name" value="Metallo-dependent hydrolases"/>
    <property type="match status" value="1"/>
</dbReference>
<dbReference type="RefSeq" id="WP_063556372.1">
    <property type="nucleotide sequence ID" value="NZ_LITT01000046.1"/>
</dbReference>
<keyword evidence="4 8" id="KW-0378">Hydrolase</keyword>
<evidence type="ECO:0000256" key="2">
    <source>
        <dbReference type="ARBA" id="ARBA00006773"/>
    </source>
</evidence>
<dbReference type="InterPro" id="IPR011059">
    <property type="entry name" value="Metal-dep_hydrolase_composite"/>
</dbReference>
<comment type="cofactor">
    <cofactor evidence="1 8">
        <name>Mn(2+)</name>
        <dbReference type="ChEBI" id="CHEBI:29035"/>
    </cofactor>
</comment>
<dbReference type="OrthoDB" id="9775607at2"/>
<feature type="domain" description="Amidohydrolase-related" evidence="9">
    <location>
        <begin position="64"/>
        <end position="346"/>
    </location>
</feature>
<dbReference type="EMBL" id="LITT01000046">
    <property type="protein sequence ID" value="OAA83914.1"/>
    <property type="molecule type" value="Genomic_DNA"/>
</dbReference>
<protein>
    <recommendedName>
        <fullName evidence="7 8">Adenine deaminase</fullName>
        <shortName evidence="8">Adenase</shortName>
        <shortName evidence="8">Adenine aminase</shortName>
        <ecNumber evidence="3 8">3.5.4.2</ecNumber>
    </recommendedName>
</protein>
<evidence type="ECO:0000256" key="4">
    <source>
        <dbReference type="ARBA" id="ARBA00022801"/>
    </source>
</evidence>
<evidence type="ECO:0000256" key="5">
    <source>
        <dbReference type="ARBA" id="ARBA00023211"/>
    </source>
</evidence>
<dbReference type="Proteomes" id="UP000077407">
    <property type="component" value="Unassembled WGS sequence"/>
</dbReference>
<evidence type="ECO:0000256" key="6">
    <source>
        <dbReference type="ARBA" id="ARBA00047720"/>
    </source>
</evidence>
<comment type="catalytic activity">
    <reaction evidence="6 8">
        <text>adenine + H2O + H(+) = hypoxanthine + NH4(+)</text>
        <dbReference type="Rhea" id="RHEA:23688"/>
        <dbReference type="ChEBI" id="CHEBI:15377"/>
        <dbReference type="ChEBI" id="CHEBI:15378"/>
        <dbReference type="ChEBI" id="CHEBI:16708"/>
        <dbReference type="ChEBI" id="CHEBI:17368"/>
        <dbReference type="ChEBI" id="CHEBI:28938"/>
        <dbReference type="EC" id="3.5.4.2"/>
    </reaction>
</comment>
<comment type="caution">
    <text evidence="11">The sequence shown here is derived from an EMBL/GenBank/DDBJ whole genome shotgun (WGS) entry which is preliminary data.</text>
</comment>
<dbReference type="AlphaFoldDB" id="A0A168LZR8"/>
<name>A0A168LZR8_9CLOT</name>
<dbReference type="InterPro" id="IPR006679">
    <property type="entry name" value="Adenine_deam"/>
</dbReference>
<evidence type="ECO:0000256" key="3">
    <source>
        <dbReference type="ARBA" id="ARBA00012782"/>
    </source>
</evidence>
<dbReference type="PATRIC" id="fig|1538.10.peg.3063"/>
<dbReference type="NCBIfam" id="TIGR01178">
    <property type="entry name" value="ade"/>
    <property type="match status" value="1"/>
</dbReference>
<evidence type="ECO:0000256" key="1">
    <source>
        <dbReference type="ARBA" id="ARBA00001936"/>
    </source>
</evidence>
<dbReference type="InterPro" id="IPR032466">
    <property type="entry name" value="Metal_Hydrolase"/>
</dbReference>
<sequence length="569" mass="63198">MNELTNKIDAAMGRIKAELVLKDAFIINVFTQTVEKKDIAINDGIIIGMGKYEGNHEINCSGFFVAPGFIDSHVHIESSMVTPEIFSDLVIKKGVTTIIADPHEIANVLGEKGIEFMLQNSKKGDADIFFMLPSCVPAVDFEDNGAVLEADNLERFIEDPQVLGLGEVMDVNAVTSGNKKMLKKILMVNKYGKSLDGHCPKINDKELNAYLCANIRTDHECTNYEEALEKVRNGMYVMLREGSAARDLKKLLPAVNDKNYSRFLFCTDDRHIEDLVDEGSIDNCIRTAIDEGLDAIKAYTIASFNAANCYNLRDRGAISAGMKADLVIFEDMKKLKIKNVIKDGKIYKNNHMFKDIFAKPSVNVDYIKEDLFKIKAKGKFVNVIKVQPGGLVTKKEKRKVKINEGLVECVESKEEDVNKIAVIERHKNSGKHSVGFIEGLGLKKAAIAQTIAHDSHNIIVLGDNDKDMEIAVNNIICNNGGIVFVSEGKLLEYLKLPIGGLMTSENPSFVVDKIIKLNSLAVKFGIKKEVDPFITLGFMALPVIPEIKITSRGLFDYSKFSFIDLFIDI</sequence>
<dbReference type="SUPFAM" id="SSF51338">
    <property type="entry name" value="Composite domain of metallo-dependent hydrolases"/>
    <property type="match status" value="1"/>
</dbReference>
<accession>A0A168LZR8</accession>
<dbReference type="Gene3D" id="2.30.40.10">
    <property type="entry name" value="Urease, subunit C, domain 1"/>
    <property type="match status" value="1"/>
</dbReference>
<dbReference type="GO" id="GO:0000034">
    <property type="term" value="F:adenine deaminase activity"/>
    <property type="evidence" value="ECO:0007669"/>
    <property type="project" value="UniProtKB-UniRule"/>
</dbReference>
<proteinExistence type="inferred from homology"/>
<evidence type="ECO:0000313" key="12">
    <source>
        <dbReference type="Proteomes" id="UP000077407"/>
    </source>
</evidence>
<reference evidence="11 12" key="1">
    <citation type="journal article" date="2015" name="Biotechnol. Bioeng.">
        <title>Genome sequence and phenotypic characterization of Caulobacter segnis.</title>
        <authorList>
            <person name="Patel S."/>
            <person name="Fletcher B."/>
            <person name="Scott D.C."/>
            <person name="Ely B."/>
        </authorList>
    </citation>
    <scope>NUCLEOTIDE SEQUENCE [LARGE SCALE GENOMIC DNA]</scope>
    <source>
        <strain evidence="11 12">ERI-2</strain>
    </source>
</reference>
<gene>
    <name evidence="11" type="primary">adeC_3</name>
    <name evidence="8" type="synonym">ade</name>
    <name evidence="11" type="ORF">WY13_03043</name>
</gene>
<organism evidence="11 12">
    <name type="scientific">Clostridium ljungdahlii</name>
    <dbReference type="NCBI Taxonomy" id="1538"/>
    <lineage>
        <taxon>Bacteria</taxon>
        <taxon>Bacillati</taxon>
        <taxon>Bacillota</taxon>
        <taxon>Clostridia</taxon>
        <taxon>Eubacteriales</taxon>
        <taxon>Clostridiaceae</taxon>
        <taxon>Clostridium</taxon>
    </lineage>
</organism>
<evidence type="ECO:0000256" key="8">
    <source>
        <dbReference type="HAMAP-Rule" id="MF_01518"/>
    </source>
</evidence>
<dbReference type="Gene3D" id="3.20.20.140">
    <property type="entry name" value="Metal-dependent hydrolases"/>
    <property type="match status" value="1"/>
</dbReference>
<dbReference type="PANTHER" id="PTHR11113:SF2">
    <property type="entry name" value="ADENINE DEAMINASE"/>
    <property type="match status" value="1"/>
</dbReference>
<dbReference type="InterPro" id="IPR026912">
    <property type="entry name" value="Adenine_deam_C"/>
</dbReference>
<dbReference type="InterPro" id="IPR006680">
    <property type="entry name" value="Amidohydro-rel"/>
</dbReference>
<evidence type="ECO:0000259" key="9">
    <source>
        <dbReference type="Pfam" id="PF01979"/>
    </source>
</evidence>
<dbReference type="GO" id="GO:0006146">
    <property type="term" value="P:adenine catabolic process"/>
    <property type="evidence" value="ECO:0007669"/>
    <property type="project" value="InterPro"/>
</dbReference>
<dbReference type="CDD" id="cd01295">
    <property type="entry name" value="AdeC"/>
    <property type="match status" value="1"/>
</dbReference>
<dbReference type="FunFam" id="3.20.20.140:FF:000016">
    <property type="entry name" value="Adenine deaminase"/>
    <property type="match status" value="1"/>
</dbReference>
<evidence type="ECO:0000313" key="11">
    <source>
        <dbReference type="EMBL" id="OAA83914.1"/>
    </source>
</evidence>
<comment type="similarity">
    <text evidence="2 8">Belongs to the metallo-dependent hydrolases superfamily. Adenine deaminase family.</text>
</comment>
<dbReference type="Pfam" id="PF13382">
    <property type="entry name" value="Adenine_deam_C"/>
    <property type="match status" value="1"/>
</dbReference>